<reference evidence="2 3" key="1">
    <citation type="journal article" date="2019" name="J. Hered.">
        <title>An Improved Genome Assembly for Drosophila navojoa, the Basal Species in the mojavensis Cluster.</title>
        <authorList>
            <person name="Vanderlinde T."/>
            <person name="Dupim E.G."/>
            <person name="Nazario-Yepiz N.O."/>
            <person name="Carvalho A.B."/>
        </authorList>
    </citation>
    <scope>NUCLEOTIDE SEQUENCE [LARGE SCALE GENOMIC DNA]</scope>
    <source>
        <strain evidence="2">Navoj_Jal97</strain>
        <tissue evidence="2">Whole organism</tissue>
    </source>
</reference>
<dbReference type="Pfam" id="PF03144">
    <property type="entry name" value="GTP_EFTU_D2"/>
    <property type="match status" value="1"/>
</dbReference>
<dbReference type="Pfam" id="PF21208">
    <property type="entry name" value="euk_SelB_III"/>
    <property type="match status" value="1"/>
</dbReference>
<dbReference type="FunFam" id="3.40.50.300:FF:002712">
    <property type="entry name" value="GD25199"/>
    <property type="match status" value="1"/>
</dbReference>
<dbReference type="InterPro" id="IPR027417">
    <property type="entry name" value="P-loop_NTPase"/>
</dbReference>
<dbReference type="CDD" id="cd03696">
    <property type="entry name" value="SelB_II"/>
    <property type="match status" value="1"/>
</dbReference>
<dbReference type="CDD" id="cd01889">
    <property type="entry name" value="SelB_euk"/>
    <property type="match status" value="1"/>
</dbReference>
<sequence length="514" mass="56876">MTTNFNVGLLGHVDSGKTTLARALSSISSTAAFDKSPQSVERGITLDLGFSALVLDQPDGSQLQLTFVDCPGHASLIRTIIGGAQIIDLMLLVVDAQKGMQTQTAECLVIGELLKKKLIVVINKIDALPAEQRASKLEKLKNRLRKTLSDTSYGDQVGIFAVSALEGTNIEELRSGLRAAYHVPQRNTDAPLLMYVDHCFAIKGQGTVCTGTLLQGQVAINDTVELPLLGEKRKVKSIQRFRQPVDKASTGDRIGLCVTQFNAKLMERGIIAQPGYLRPVYAVCVKVQPIRYYKQAIRSRGKLHISVGHDTVMANLTLFRDENAVACPEFDCSREYAYVEELLPAEATSDDGLFALLQFETPVLTTVATTLIASKLDMDVHSNSCRLAFWGRIAWQTHCVNYQSEVLPQLRVFKRKQKEGSVQRVVNSNEIIVHNLFKKEANRDMYVGKRVELSTGEAGYIERTFGQTSKVCIVFRDGISSATLEQLKSEQAKEVRVLLNCKKYVFNKQAGLFQ</sequence>
<dbReference type="GO" id="GO:0001514">
    <property type="term" value="P:selenocysteine incorporation"/>
    <property type="evidence" value="ECO:0007669"/>
    <property type="project" value="TreeGrafter"/>
</dbReference>
<dbReference type="PROSITE" id="PS51722">
    <property type="entry name" value="G_TR_2"/>
    <property type="match status" value="1"/>
</dbReference>
<dbReference type="InterPro" id="IPR050055">
    <property type="entry name" value="EF-Tu_GTPase"/>
</dbReference>
<dbReference type="Pfam" id="PF00009">
    <property type="entry name" value="GTP_EFTU"/>
    <property type="match status" value="1"/>
</dbReference>
<dbReference type="PRINTS" id="PR00315">
    <property type="entry name" value="ELONGATNFCT"/>
</dbReference>
<evidence type="ECO:0000259" key="1">
    <source>
        <dbReference type="PROSITE" id="PS51722"/>
    </source>
</evidence>
<proteinExistence type="predicted"/>
<dbReference type="SUPFAM" id="SSF50447">
    <property type="entry name" value="Translation proteins"/>
    <property type="match status" value="1"/>
</dbReference>
<dbReference type="PANTHER" id="PTHR43721">
    <property type="entry name" value="ELONGATION FACTOR TU-RELATED"/>
    <property type="match status" value="1"/>
</dbReference>
<keyword evidence="3" id="KW-1185">Reference proteome</keyword>
<feature type="domain" description="Tr-type G" evidence="1">
    <location>
        <begin position="2"/>
        <end position="185"/>
    </location>
</feature>
<evidence type="ECO:0000313" key="3">
    <source>
        <dbReference type="Proteomes" id="UP000295192"/>
    </source>
</evidence>
<dbReference type="InterPro" id="IPR004161">
    <property type="entry name" value="EFTu-like_2"/>
</dbReference>
<dbReference type="Gene3D" id="2.40.30.10">
    <property type="entry name" value="Translation factors"/>
    <property type="match status" value="2"/>
</dbReference>
<dbReference type="OrthoDB" id="2067at2759"/>
<dbReference type="AlphaFoldDB" id="A0A484BTE5"/>
<dbReference type="GO" id="GO:0003924">
    <property type="term" value="F:GTPase activity"/>
    <property type="evidence" value="ECO:0007669"/>
    <property type="project" value="InterPro"/>
</dbReference>
<dbReference type="Pfam" id="PF21131">
    <property type="entry name" value="eEFSec_4th"/>
    <property type="match status" value="1"/>
</dbReference>
<evidence type="ECO:0000313" key="2">
    <source>
        <dbReference type="EMBL" id="TDG51492.1"/>
    </source>
</evidence>
<dbReference type="CDD" id="cd04094">
    <property type="entry name" value="eSelB_III"/>
    <property type="match status" value="1"/>
</dbReference>
<dbReference type="InterPro" id="IPR000795">
    <property type="entry name" value="T_Tr_GTP-bd_dom"/>
</dbReference>
<gene>
    <name evidence="2" type="ORF">AWZ03_001952</name>
</gene>
<comment type="caution">
    <text evidence="2">The sequence shown here is derived from an EMBL/GenBank/DDBJ whole genome shotgun (WGS) entry which is preliminary data.</text>
</comment>
<dbReference type="NCBIfam" id="TIGR00231">
    <property type="entry name" value="small_GTP"/>
    <property type="match status" value="1"/>
</dbReference>
<dbReference type="KEGG" id="dnv:108655237"/>
<dbReference type="InterPro" id="IPR005225">
    <property type="entry name" value="Small_GTP-bd"/>
</dbReference>
<dbReference type="GO" id="GO:0005525">
    <property type="term" value="F:GTP binding"/>
    <property type="evidence" value="ECO:0007669"/>
    <property type="project" value="InterPro"/>
</dbReference>
<dbReference type="Proteomes" id="UP000295192">
    <property type="component" value="Unassembled WGS sequence"/>
</dbReference>
<dbReference type="GO" id="GO:0003746">
    <property type="term" value="F:translation elongation factor activity"/>
    <property type="evidence" value="ECO:0007669"/>
    <property type="project" value="TreeGrafter"/>
</dbReference>
<dbReference type="OMA" id="CFAIKGQ"/>
<dbReference type="Gene3D" id="3.40.50.300">
    <property type="entry name" value="P-loop containing nucleotide triphosphate hydrolases"/>
    <property type="match status" value="1"/>
</dbReference>
<dbReference type="InterPro" id="IPR049394">
    <property type="entry name" value="eEFSec_C"/>
</dbReference>
<dbReference type="InterPro" id="IPR049393">
    <property type="entry name" value="eEFSec_III"/>
</dbReference>
<name>A0A484BTE5_DRONA</name>
<dbReference type="EMBL" id="LSRL02000008">
    <property type="protein sequence ID" value="TDG51492.1"/>
    <property type="molecule type" value="Genomic_DNA"/>
</dbReference>
<accession>A0A484BTE5</accession>
<dbReference type="FunFam" id="2.40.30.10:FF:000052">
    <property type="entry name" value="Selenocysteine-specific elongation factor EF-Sec"/>
    <property type="match status" value="1"/>
</dbReference>
<dbReference type="SUPFAM" id="SSF52540">
    <property type="entry name" value="P-loop containing nucleoside triphosphate hydrolases"/>
    <property type="match status" value="1"/>
</dbReference>
<dbReference type="InterPro" id="IPR009000">
    <property type="entry name" value="Transl_B-barrel_sf"/>
</dbReference>
<organism evidence="2 3">
    <name type="scientific">Drosophila navojoa</name>
    <name type="common">Fruit fly</name>
    <dbReference type="NCBI Taxonomy" id="7232"/>
    <lineage>
        <taxon>Eukaryota</taxon>
        <taxon>Metazoa</taxon>
        <taxon>Ecdysozoa</taxon>
        <taxon>Arthropoda</taxon>
        <taxon>Hexapoda</taxon>
        <taxon>Insecta</taxon>
        <taxon>Pterygota</taxon>
        <taxon>Neoptera</taxon>
        <taxon>Endopterygota</taxon>
        <taxon>Diptera</taxon>
        <taxon>Brachycera</taxon>
        <taxon>Muscomorpha</taxon>
        <taxon>Ephydroidea</taxon>
        <taxon>Drosophilidae</taxon>
        <taxon>Drosophila</taxon>
    </lineage>
</organism>
<protein>
    <recommendedName>
        <fullName evidence="1">Tr-type G domain-containing protein</fullName>
    </recommendedName>
</protein>
<dbReference type="STRING" id="7232.A0A484BTE5"/>
<dbReference type="PANTHER" id="PTHR43721:SF11">
    <property type="entry name" value="SELENOCYSTEINE-SPECIFIC ELONGATION FACTOR"/>
    <property type="match status" value="1"/>
</dbReference>